<evidence type="ECO:0000256" key="12">
    <source>
        <dbReference type="SAM" id="Phobius"/>
    </source>
</evidence>
<keyword evidence="4" id="KW-1000">Mitochondrion outer membrane</keyword>
<dbReference type="GO" id="GO:0045039">
    <property type="term" value="P:protein insertion into mitochondrial inner membrane"/>
    <property type="evidence" value="ECO:0007669"/>
    <property type="project" value="TreeGrafter"/>
</dbReference>
<keyword evidence="2 12" id="KW-0812">Transmembrane</keyword>
<reference evidence="14" key="2">
    <citation type="submission" date="2015-01" db="EMBL/GenBank/DDBJ databases">
        <title>Evolutionary Origins and Diversification of the Mycorrhizal Mutualists.</title>
        <authorList>
            <consortium name="DOE Joint Genome Institute"/>
            <consortium name="Mycorrhizal Genomics Consortium"/>
            <person name="Kohler A."/>
            <person name="Kuo A."/>
            <person name="Nagy L.G."/>
            <person name="Floudas D."/>
            <person name="Copeland A."/>
            <person name="Barry K.W."/>
            <person name="Cichocki N."/>
            <person name="Veneault-Fourrey C."/>
            <person name="LaButti K."/>
            <person name="Lindquist E.A."/>
            <person name="Lipzen A."/>
            <person name="Lundell T."/>
            <person name="Morin E."/>
            <person name="Murat C."/>
            <person name="Riley R."/>
            <person name="Ohm R."/>
            <person name="Sun H."/>
            <person name="Tunlid A."/>
            <person name="Henrissat B."/>
            <person name="Grigoriev I.V."/>
            <person name="Hibbett D.S."/>
            <person name="Martin F."/>
        </authorList>
    </citation>
    <scope>NUCLEOTIDE SEQUENCE [LARGE SCALE GENOMIC DNA]</scope>
    <source>
        <strain evidence="14">MAFF 305830</strain>
    </source>
</reference>
<feature type="region of interest" description="Disordered" evidence="11">
    <location>
        <begin position="55"/>
        <end position="91"/>
    </location>
</feature>
<feature type="compositionally biased region" description="Basic residues" evidence="11">
    <location>
        <begin position="66"/>
        <end position="76"/>
    </location>
</feature>
<dbReference type="GO" id="GO:0005741">
    <property type="term" value="C:mitochondrial outer membrane"/>
    <property type="evidence" value="ECO:0007669"/>
    <property type="project" value="UniProtKB-SubCell"/>
</dbReference>
<keyword evidence="14" id="KW-1185">Reference proteome</keyword>
<dbReference type="Pfam" id="PF13432">
    <property type="entry name" value="TPR_16"/>
    <property type="match status" value="2"/>
</dbReference>
<evidence type="ECO:0000256" key="6">
    <source>
        <dbReference type="ARBA" id="ARBA00022989"/>
    </source>
</evidence>
<evidence type="ECO:0000256" key="8">
    <source>
        <dbReference type="ARBA" id="ARBA00023136"/>
    </source>
</evidence>
<evidence type="ECO:0000256" key="2">
    <source>
        <dbReference type="ARBA" id="ARBA00022692"/>
    </source>
</evidence>
<proteinExistence type="inferred from homology"/>
<keyword evidence="3" id="KW-0677">Repeat</keyword>
<dbReference type="EMBL" id="KN824282">
    <property type="protein sequence ID" value="KIM31186.1"/>
    <property type="molecule type" value="Genomic_DNA"/>
</dbReference>
<keyword evidence="8 12" id="KW-0472">Membrane</keyword>
<dbReference type="SMART" id="SM00028">
    <property type="entry name" value="TPR"/>
    <property type="match status" value="9"/>
</dbReference>
<feature type="repeat" description="TPR" evidence="10">
    <location>
        <begin position="550"/>
        <end position="583"/>
    </location>
</feature>
<keyword evidence="7" id="KW-0496">Mitochondrion</keyword>
<protein>
    <submittedName>
        <fullName evidence="13">Uncharacterized protein</fullName>
    </submittedName>
</protein>
<feature type="transmembrane region" description="Helical" evidence="12">
    <location>
        <begin position="29"/>
        <end position="50"/>
    </location>
</feature>
<organism evidence="13 14">
    <name type="scientific">Serendipita vermifera MAFF 305830</name>
    <dbReference type="NCBI Taxonomy" id="933852"/>
    <lineage>
        <taxon>Eukaryota</taxon>
        <taxon>Fungi</taxon>
        <taxon>Dikarya</taxon>
        <taxon>Basidiomycota</taxon>
        <taxon>Agaricomycotina</taxon>
        <taxon>Agaricomycetes</taxon>
        <taxon>Sebacinales</taxon>
        <taxon>Serendipitaceae</taxon>
        <taxon>Serendipita</taxon>
    </lineage>
</organism>
<dbReference type="Gene3D" id="1.25.40.10">
    <property type="entry name" value="Tetratricopeptide repeat domain"/>
    <property type="match status" value="2"/>
</dbReference>
<evidence type="ECO:0000256" key="3">
    <source>
        <dbReference type="ARBA" id="ARBA00022737"/>
    </source>
</evidence>
<dbReference type="PANTHER" id="PTHR46208">
    <property type="entry name" value="MITOCHONDRIAL IMPORT RECEPTOR SUBUNIT TOM70"/>
    <property type="match status" value="1"/>
</dbReference>
<dbReference type="PROSITE" id="PS50005">
    <property type="entry name" value="TPR"/>
    <property type="match status" value="4"/>
</dbReference>
<accession>A0A0C3BI77</accession>
<evidence type="ECO:0000256" key="7">
    <source>
        <dbReference type="ARBA" id="ARBA00023128"/>
    </source>
</evidence>
<evidence type="ECO:0000256" key="9">
    <source>
        <dbReference type="ARBA" id="ARBA00038030"/>
    </source>
</evidence>
<evidence type="ECO:0000256" key="4">
    <source>
        <dbReference type="ARBA" id="ARBA00022787"/>
    </source>
</evidence>
<dbReference type="GO" id="GO:0008320">
    <property type="term" value="F:protein transmembrane transporter activity"/>
    <property type="evidence" value="ECO:0007669"/>
    <property type="project" value="TreeGrafter"/>
</dbReference>
<keyword evidence="6 12" id="KW-1133">Transmembrane helix</keyword>
<dbReference type="STRING" id="933852.A0A0C3BI77"/>
<dbReference type="Proteomes" id="UP000054097">
    <property type="component" value="Unassembled WGS sequence"/>
</dbReference>
<comment type="similarity">
    <text evidence="9">Belongs to the Tom70 family.</text>
</comment>
<gene>
    <name evidence="13" type="ORF">M408DRAFT_320057</name>
</gene>
<dbReference type="HOGENOM" id="CLU_017516_0_1_1"/>
<feature type="repeat" description="TPR" evidence="10">
    <location>
        <begin position="408"/>
        <end position="441"/>
    </location>
</feature>
<comment type="subcellular location">
    <subcellularLocation>
        <location evidence="1">Mitochondrion outer membrane</location>
        <topology evidence="1">Single-pass membrane protein</topology>
    </subcellularLocation>
</comment>
<dbReference type="SUPFAM" id="SSF48452">
    <property type="entry name" value="TPR-like"/>
    <property type="match status" value="1"/>
</dbReference>
<evidence type="ECO:0000256" key="10">
    <source>
        <dbReference type="PROSITE-ProRule" id="PRU00339"/>
    </source>
</evidence>
<evidence type="ECO:0000313" key="13">
    <source>
        <dbReference type="EMBL" id="KIM31186.1"/>
    </source>
</evidence>
<dbReference type="InterPro" id="IPR019734">
    <property type="entry name" value="TPR_rpt"/>
</dbReference>
<name>A0A0C3BI77_SERVB</name>
<dbReference type="InterPro" id="IPR011990">
    <property type="entry name" value="TPR-like_helical_dom_sf"/>
</dbReference>
<evidence type="ECO:0000256" key="5">
    <source>
        <dbReference type="ARBA" id="ARBA00022803"/>
    </source>
</evidence>
<feature type="repeat" description="TPR" evidence="10">
    <location>
        <begin position="374"/>
        <end position="407"/>
    </location>
</feature>
<sequence>MASNNSATTSGSEGIVTKIQDFAYEHKKVIMAVSAVAVASAVAVVLYTSVGRQPIGDVEKGDEKKSAKKKKSKSSKSTKAGSTEPFDPNGPILEEIHKDEGPTVAYTFFHRLTAPQHLTDTEISGFLQERTKRAATLKSKGNSAYQQRQFSKAANLYTQAIEMAVTPEAVFYSNRAACYVNFSPPQYERVVADCDAALRLDRTYIKALNRRATALEALGRLEEAVRDFVATSFLEGMSNQSTAESVDRTLRKLSDEKAQETLAAREPRLPADSLIAAYFSSYRPRPLPVLPEEPTIADKQLLLASEALHAKDYKHALTLVNESLVPLEPGQGLSTPVLEAEALTLSGSFKYLMQNAVGAKEQFTKALECNPKSIHTWLKMANIHLDQSNLEESMKCFEQALSHNPKDPDIYYHRGQIYFVMNEFVKAAEDYATSTDLDKTFVFSHIQLAVAHYKSGNIQKSMAEFRRLMKEFPKHSEPPNYYGEVLLDQERYQDAIEKFERAIELEKAKPPPMNVLPLVNKSLALFQWKKDGASAEKFCLEALESDPLCEAAFATLGQIYLAQQDFDKALEKFRELTKISSNAPQLALTFYHIYSTEAQVKFLKEYPSHAPRFS</sequence>
<feature type="repeat" description="TPR" evidence="10">
    <location>
        <begin position="476"/>
        <end position="509"/>
    </location>
</feature>
<dbReference type="OrthoDB" id="2942533at2759"/>
<keyword evidence="5 10" id="KW-0802">TPR repeat</keyword>
<reference evidence="13 14" key="1">
    <citation type="submission" date="2014-04" db="EMBL/GenBank/DDBJ databases">
        <authorList>
            <consortium name="DOE Joint Genome Institute"/>
            <person name="Kuo A."/>
            <person name="Zuccaro A."/>
            <person name="Kohler A."/>
            <person name="Nagy L.G."/>
            <person name="Floudas D."/>
            <person name="Copeland A."/>
            <person name="Barry K.W."/>
            <person name="Cichocki N."/>
            <person name="Veneault-Fourrey C."/>
            <person name="LaButti K."/>
            <person name="Lindquist E.A."/>
            <person name="Lipzen A."/>
            <person name="Lundell T."/>
            <person name="Morin E."/>
            <person name="Murat C."/>
            <person name="Sun H."/>
            <person name="Tunlid A."/>
            <person name="Henrissat B."/>
            <person name="Grigoriev I.V."/>
            <person name="Hibbett D.S."/>
            <person name="Martin F."/>
            <person name="Nordberg H.P."/>
            <person name="Cantor M.N."/>
            <person name="Hua S.X."/>
        </authorList>
    </citation>
    <scope>NUCLEOTIDE SEQUENCE [LARGE SCALE GENOMIC DNA]</scope>
    <source>
        <strain evidence="13 14">MAFF 305830</strain>
    </source>
</reference>
<dbReference type="AlphaFoldDB" id="A0A0C3BI77"/>
<evidence type="ECO:0000313" key="14">
    <source>
        <dbReference type="Proteomes" id="UP000054097"/>
    </source>
</evidence>
<evidence type="ECO:0000256" key="11">
    <source>
        <dbReference type="SAM" id="MobiDB-lite"/>
    </source>
</evidence>
<dbReference type="Pfam" id="PF13414">
    <property type="entry name" value="TPR_11"/>
    <property type="match status" value="1"/>
</dbReference>
<dbReference type="GO" id="GO:0030943">
    <property type="term" value="F:mitochondrion targeting sequence binding"/>
    <property type="evidence" value="ECO:0007669"/>
    <property type="project" value="TreeGrafter"/>
</dbReference>
<evidence type="ECO:0000256" key="1">
    <source>
        <dbReference type="ARBA" id="ARBA00004572"/>
    </source>
</evidence>
<dbReference type="PANTHER" id="PTHR46208:SF1">
    <property type="entry name" value="MITOCHONDRIAL IMPORT RECEPTOR SUBUNIT TOM70"/>
    <property type="match status" value="1"/>
</dbReference>
<dbReference type="GO" id="GO:0030150">
    <property type="term" value="P:protein import into mitochondrial matrix"/>
    <property type="evidence" value="ECO:0007669"/>
    <property type="project" value="TreeGrafter"/>
</dbReference>